<dbReference type="InterPro" id="IPR008949">
    <property type="entry name" value="Isoprenoid_synthase_dom_sf"/>
</dbReference>
<dbReference type="SUPFAM" id="SSF48576">
    <property type="entry name" value="Terpenoid synthases"/>
    <property type="match status" value="1"/>
</dbReference>
<dbReference type="Pfam" id="PF19086">
    <property type="entry name" value="Terpene_syn_C_2"/>
    <property type="match status" value="1"/>
</dbReference>
<dbReference type="Gene3D" id="1.10.600.10">
    <property type="entry name" value="Farnesyl Diphosphate Synthase"/>
    <property type="match status" value="1"/>
</dbReference>
<gene>
    <name evidence="2" type="ORF">L210DRAFT_2733298</name>
</gene>
<comment type="caution">
    <text evidence="2">The sequence shown here is derived from an EMBL/GenBank/DDBJ whole genome shotgun (WGS) entry which is preliminary data.</text>
</comment>
<dbReference type="AlphaFoldDB" id="A0AAD4BKG1"/>
<sequence>MMSFTAFSPKPRVPTIAAISASGSSLLFAFSSRYTYIIMISLFLTNHPVRSAGHGRFVESSYAAPQRRMDWGGSDTSVLGTDHTECNPQSGKRLDSSTAWTSTSRKSCRSPHNDYRILDVQGYVNARPHTGAVKPTTRLGLVIPDEVMSRSAIQEMVLAAIDTVAFSDNIMSSLEQRRADELHNMITSIVNEYHTNVNGTVVWVKDFLVVEYGLDGFRDRFGVLGAVVLNDTGVGLHGSEFSSIHFDGLFDDADGDRLVVCHVSRWSHRKAIRRAFSSSLLSNSDEFDNNLWIPGTNEWKNVPRQLHEIGFKINDQLKKSFEYANQCLISECLETVDLDVEQEVGCRTDELLTVRSKHLLEHIKLGVHFQGSSC</sequence>
<reference evidence="2" key="1">
    <citation type="submission" date="2019-10" db="EMBL/GenBank/DDBJ databases">
        <authorList>
            <consortium name="DOE Joint Genome Institute"/>
            <person name="Kuo A."/>
            <person name="Miyauchi S."/>
            <person name="Kiss E."/>
            <person name="Drula E."/>
            <person name="Kohler A."/>
            <person name="Sanchez-Garcia M."/>
            <person name="Andreopoulos B."/>
            <person name="Barry K.W."/>
            <person name="Bonito G."/>
            <person name="Buee M."/>
            <person name="Carver A."/>
            <person name="Chen C."/>
            <person name="Cichocki N."/>
            <person name="Clum A."/>
            <person name="Culley D."/>
            <person name="Crous P.W."/>
            <person name="Fauchery L."/>
            <person name="Girlanda M."/>
            <person name="Hayes R."/>
            <person name="Keri Z."/>
            <person name="LaButti K."/>
            <person name="Lipzen A."/>
            <person name="Lombard V."/>
            <person name="Magnuson J."/>
            <person name="Maillard F."/>
            <person name="Morin E."/>
            <person name="Murat C."/>
            <person name="Nolan M."/>
            <person name="Ohm R."/>
            <person name="Pangilinan J."/>
            <person name="Pereira M."/>
            <person name="Perotto S."/>
            <person name="Peter M."/>
            <person name="Riley R."/>
            <person name="Sitrit Y."/>
            <person name="Stielow B."/>
            <person name="Szollosi G."/>
            <person name="Zifcakova L."/>
            <person name="Stursova M."/>
            <person name="Spatafora J.W."/>
            <person name="Tedersoo L."/>
            <person name="Vaario L.-M."/>
            <person name="Yamada A."/>
            <person name="Yan M."/>
            <person name="Wang P."/>
            <person name="Xu J."/>
            <person name="Bruns T."/>
            <person name="Baldrian P."/>
            <person name="Vilgalys R."/>
            <person name="Henrissat B."/>
            <person name="Grigoriev I.V."/>
            <person name="Hibbett D."/>
            <person name="Nagy L.G."/>
            <person name="Martin F.M."/>
        </authorList>
    </citation>
    <scope>NUCLEOTIDE SEQUENCE</scope>
    <source>
        <strain evidence="2">BED1</strain>
    </source>
</reference>
<evidence type="ECO:0000313" key="3">
    <source>
        <dbReference type="Proteomes" id="UP001194468"/>
    </source>
</evidence>
<proteinExistence type="predicted"/>
<accession>A0AAD4BKG1</accession>
<reference evidence="2" key="2">
    <citation type="journal article" date="2020" name="Nat. Commun.">
        <title>Large-scale genome sequencing of mycorrhizal fungi provides insights into the early evolution of symbiotic traits.</title>
        <authorList>
            <person name="Miyauchi S."/>
            <person name="Kiss E."/>
            <person name="Kuo A."/>
            <person name="Drula E."/>
            <person name="Kohler A."/>
            <person name="Sanchez-Garcia M."/>
            <person name="Morin E."/>
            <person name="Andreopoulos B."/>
            <person name="Barry K.W."/>
            <person name="Bonito G."/>
            <person name="Buee M."/>
            <person name="Carver A."/>
            <person name="Chen C."/>
            <person name="Cichocki N."/>
            <person name="Clum A."/>
            <person name="Culley D."/>
            <person name="Crous P.W."/>
            <person name="Fauchery L."/>
            <person name="Girlanda M."/>
            <person name="Hayes R.D."/>
            <person name="Keri Z."/>
            <person name="LaButti K."/>
            <person name="Lipzen A."/>
            <person name="Lombard V."/>
            <person name="Magnuson J."/>
            <person name="Maillard F."/>
            <person name="Murat C."/>
            <person name="Nolan M."/>
            <person name="Ohm R.A."/>
            <person name="Pangilinan J."/>
            <person name="Pereira M.F."/>
            <person name="Perotto S."/>
            <person name="Peter M."/>
            <person name="Pfister S."/>
            <person name="Riley R."/>
            <person name="Sitrit Y."/>
            <person name="Stielow J.B."/>
            <person name="Szollosi G."/>
            <person name="Zifcakova L."/>
            <person name="Stursova M."/>
            <person name="Spatafora J.W."/>
            <person name="Tedersoo L."/>
            <person name="Vaario L.M."/>
            <person name="Yamada A."/>
            <person name="Yan M."/>
            <person name="Wang P."/>
            <person name="Xu J."/>
            <person name="Bruns T."/>
            <person name="Baldrian P."/>
            <person name="Vilgalys R."/>
            <person name="Dunand C."/>
            <person name="Henrissat B."/>
            <person name="Grigoriev I.V."/>
            <person name="Hibbett D."/>
            <person name="Nagy L.G."/>
            <person name="Martin F.M."/>
        </authorList>
    </citation>
    <scope>NUCLEOTIDE SEQUENCE</scope>
    <source>
        <strain evidence="2">BED1</strain>
    </source>
</reference>
<protein>
    <submittedName>
        <fullName evidence="2">Uncharacterized protein</fullName>
    </submittedName>
</protein>
<feature type="region of interest" description="Disordered" evidence="1">
    <location>
        <begin position="83"/>
        <end position="105"/>
    </location>
</feature>
<evidence type="ECO:0000256" key="1">
    <source>
        <dbReference type="SAM" id="MobiDB-lite"/>
    </source>
</evidence>
<dbReference type="EMBL" id="WHUW01000035">
    <property type="protein sequence ID" value="KAF8433182.1"/>
    <property type="molecule type" value="Genomic_DNA"/>
</dbReference>
<evidence type="ECO:0000313" key="2">
    <source>
        <dbReference type="EMBL" id="KAF8433182.1"/>
    </source>
</evidence>
<feature type="compositionally biased region" description="Polar residues" evidence="1">
    <location>
        <begin position="86"/>
        <end position="105"/>
    </location>
</feature>
<organism evidence="2 3">
    <name type="scientific">Boletus edulis BED1</name>
    <dbReference type="NCBI Taxonomy" id="1328754"/>
    <lineage>
        <taxon>Eukaryota</taxon>
        <taxon>Fungi</taxon>
        <taxon>Dikarya</taxon>
        <taxon>Basidiomycota</taxon>
        <taxon>Agaricomycotina</taxon>
        <taxon>Agaricomycetes</taxon>
        <taxon>Agaricomycetidae</taxon>
        <taxon>Boletales</taxon>
        <taxon>Boletineae</taxon>
        <taxon>Boletaceae</taxon>
        <taxon>Boletoideae</taxon>
        <taxon>Boletus</taxon>
    </lineage>
</organism>
<name>A0AAD4BKG1_BOLED</name>
<keyword evidence="3" id="KW-1185">Reference proteome</keyword>
<dbReference type="Proteomes" id="UP001194468">
    <property type="component" value="Unassembled WGS sequence"/>
</dbReference>